<organism evidence="3 4">
    <name type="scientific">Pocillopora meandrina</name>
    <dbReference type="NCBI Taxonomy" id="46732"/>
    <lineage>
        <taxon>Eukaryota</taxon>
        <taxon>Metazoa</taxon>
        <taxon>Cnidaria</taxon>
        <taxon>Anthozoa</taxon>
        <taxon>Hexacorallia</taxon>
        <taxon>Scleractinia</taxon>
        <taxon>Astrocoeniina</taxon>
        <taxon>Pocilloporidae</taxon>
        <taxon>Pocillopora</taxon>
    </lineage>
</organism>
<feature type="signal peptide" evidence="2">
    <location>
        <begin position="1"/>
        <end position="23"/>
    </location>
</feature>
<sequence length="526" mass="59081">MLAERLLFVYLTWHICFVSSTAASNSTVILIALDGFRWDFISKASTPNLDFIAGGGVKAKYVENVFPTVAMPNLYTIVTGLYPESHGIIANEMFDPDFNATFLRSNNETRWWDGAEPIWVSNQKQGFKSALSYWPGYDVNIGGYLPSFSSDDAKYSKPFVSKDNLMPEKERIDLVMKWLTMKAPPNFIAMYFAEPGRTGHTYGPDSPKTENSIEKSDSAVVGYLVEKLRKANLLDKVNVIFTSDHGLAKYNTSDFVNFDDIVNASSYELWAGNGAFLTLEPHSGQEGYVYQSLKEGEGNPNRFKVYRKEEVPEKLHFKKNRRIGSVVVLMEKGWYARGSKMSKNLTEGMIKGGQGYSTVHEDMYPFLIARGPAFKKNFSSDSFKLLDIYPMICEILGIKPAPNNGSLARVKQLFGEPFATPTTPRETTESSTSKQKDGNNIVKIVGFAIVGFAVVVFLVASILLTVRWCKRDEQSKKTWMESEETPAIQAEETQALQEDHDEGKKLASRVEFEKGYVYIEGALRTE</sequence>
<protein>
    <submittedName>
        <fullName evidence="3">Uncharacterized protein</fullName>
    </submittedName>
</protein>
<keyword evidence="2" id="KW-0732">Signal</keyword>
<dbReference type="Gene3D" id="3.30.1360.180">
    <property type="match status" value="1"/>
</dbReference>
<reference evidence="3 4" key="1">
    <citation type="submission" date="2022-05" db="EMBL/GenBank/DDBJ databases">
        <authorList>
            <consortium name="Genoscope - CEA"/>
            <person name="William W."/>
        </authorList>
    </citation>
    <scope>NUCLEOTIDE SEQUENCE [LARGE SCALE GENOMIC DNA]</scope>
</reference>
<keyword evidence="1" id="KW-1133">Transmembrane helix</keyword>
<keyword evidence="1" id="KW-0812">Transmembrane</keyword>
<feature type="transmembrane region" description="Helical" evidence="1">
    <location>
        <begin position="444"/>
        <end position="466"/>
    </location>
</feature>
<dbReference type="Pfam" id="PF01663">
    <property type="entry name" value="Phosphodiest"/>
    <property type="match status" value="1"/>
</dbReference>
<proteinExistence type="predicted"/>
<name>A0AAU9XHU0_9CNID</name>
<dbReference type="Gene3D" id="3.40.720.10">
    <property type="entry name" value="Alkaline Phosphatase, subunit A"/>
    <property type="match status" value="1"/>
</dbReference>
<evidence type="ECO:0000313" key="4">
    <source>
        <dbReference type="Proteomes" id="UP001159428"/>
    </source>
</evidence>
<dbReference type="PANTHER" id="PTHR10151">
    <property type="entry name" value="ECTONUCLEOTIDE PYROPHOSPHATASE/PHOSPHODIESTERASE"/>
    <property type="match status" value="1"/>
</dbReference>
<evidence type="ECO:0000256" key="2">
    <source>
        <dbReference type="SAM" id="SignalP"/>
    </source>
</evidence>
<accession>A0AAU9XHU0</accession>
<keyword evidence="1" id="KW-0472">Membrane</keyword>
<gene>
    <name evidence="3" type="ORF">PMEA_00022921</name>
</gene>
<evidence type="ECO:0000313" key="3">
    <source>
        <dbReference type="EMBL" id="CAH3146296.1"/>
    </source>
</evidence>
<dbReference type="InterPro" id="IPR017850">
    <property type="entry name" value="Alkaline_phosphatase_core_sf"/>
</dbReference>
<evidence type="ECO:0000256" key="1">
    <source>
        <dbReference type="SAM" id="Phobius"/>
    </source>
</evidence>
<dbReference type="Proteomes" id="UP001159428">
    <property type="component" value="Unassembled WGS sequence"/>
</dbReference>
<dbReference type="GO" id="GO:0016787">
    <property type="term" value="F:hydrolase activity"/>
    <property type="evidence" value="ECO:0007669"/>
    <property type="project" value="UniProtKB-ARBA"/>
</dbReference>
<dbReference type="InterPro" id="IPR002591">
    <property type="entry name" value="Phosphodiest/P_Trfase"/>
</dbReference>
<feature type="chain" id="PRO_5043942212" evidence="2">
    <location>
        <begin position="24"/>
        <end position="526"/>
    </location>
</feature>
<dbReference type="CDD" id="cd16018">
    <property type="entry name" value="Enpp"/>
    <property type="match status" value="1"/>
</dbReference>
<keyword evidence="4" id="KW-1185">Reference proteome</keyword>
<dbReference type="AlphaFoldDB" id="A0AAU9XHU0"/>
<dbReference type="EMBL" id="CALNXJ010000041">
    <property type="protein sequence ID" value="CAH3146296.1"/>
    <property type="molecule type" value="Genomic_DNA"/>
</dbReference>
<dbReference type="SUPFAM" id="SSF53649">
    <property type="entry name" value="Alkaline phosphatase-like"/>
    <property type="match status" value="1"/>
</dbReference>
<dbReference type="PANTHER" id="PTHR10151:SF120">
    <property type="entry name" value="BIS(5'-ADENOSYL)-TRIPHOSPHATASE"/>
    <property type="match status" value="1"/>
</dbReference>
<comment type="caution">
    <text evidence="3">The sequence shown here is derived from an EMBL/GenBank/DDBJ whole genome shotgun (WGS) entry which is preliminary data.</text>
</comment>